<proteinExistence type="predicted"/>
<reference evidence="2" key="2">
    <citation type="submission" date="2021-09" db="EMBL/GenBank/DDBJ databases">
        <authorList>
            <person name="Gilroy R."/>
        </authorList>
    </citation>
    <scope>NUCLEOTIDE SEQUENCE</scope>
    <source>
        <strain evidence="2">ChiGjej2B2-7701</strain>
    </source>
</reference>
<feature type="transmembrane region" description="Helical" evidence="1">
    <location>
        <begin position="70"/>
        <end position="87"/>
    </location>
</feature>
<dbReference type="Proteomes" id="UP000746751">
    <property type="component" value="Unassembled WGS sequence"/>
</dbReference>
<comment type="caution">
    <text evidence="2">The sequence shown here is derived from an EMBL/GenBank/DDBJ whole genome shotgun (WGS) entry which is preliminary data.</text>
</comment>
<dbReference type="EMBL" id="DYVF01000027">
    <property type="protein sequence ID" value="HJG30495.1"/>
    <property type="molecule type" value="Genomic_DNA"/>
</dbReference>
<dbReference type="Pfam" id="PF11667">
    <property type="entry name" value="DUF3267"/>
    <property type="match status" value="1"/>
</dbReference>
<evidence type="ECO:0000256" key="1">
    <source>
        <dbReference type="SAM" id="Phobius"/>
    </source>
</evidence>
<feature type="transmembrane region" description="Helical" evidence="1">
    <location>
        <begin position="158"/>
        <end position="182"/>
    </location>
</feature>
<organism evidence="2 3">
    <name type="scientific">Collinsella ihumii</name>
    <dbReference type="NCBI Taxonomy" id="1720204"/>
    <lineage>
        <taxon>Bacteria</taxon>
        <taxon>Bacillati</taxon>
        <taxon>Actinomycetota</taxon>
        <taxon>Coriobacteriia</taxon>
        <taxon>Coriobacteriales</taxon>
        <taxon>Coriobacteriaceae</taxon>
        <taxon>Collinsella</taxon>
    </lineage>
</organism>
<keyword evidence="1" id="KW-1133">Transmembrane helix</keyword>
<accession>A0A921IRD5</accession>
<evidence type="ECO:0000313" key="2">
    <source>
        <dbReference type="EMBL" id="HJG30495.1"/>
    </source>
</evidence>
<name>A0A921IRD5_9ACTN</name>
<sequence length="212" mass="22810">MKRIACIHTFEDKAFLARMMRMTAATLVVGAIAGVAWFVSGAPGMLGLPGSELASVLQGEDPRFPVLPPAFWWFAAGAVGCFASLAVHELVHAIFFKAFAPAGTKITFGANWKAGMLYACAEDVVYTRGQYLAIALAPTFVVTLLLLALGVVSGWPVLAYIVAVLHLSGCTGDWGYVAAMLADARITHCIDRDWGVEFLGDGEPDREREEER</sequence>
<keyword evidence="1" id="KW-0812">Transmembrane</keyword>
<feature type="transmembrane region" description="Helical" evidence="1">
    <location>
        <begin position="131"/>
        <end position="152"/>
    </location>
</feature>
<dbReference type="InterPro" id="IPR021683">
    <property type="entry name" value="DUF3267"/>
</dbReference>
<reference evidence="2" key="1">
    <citation type="journal article" date="2021" name="PeerJ">
        <title>Extensive microbial diversity within the chicken gut microbiome revealed by metagenomics and culture.</title>
        <authorList>
            <person name="Gilroy R."/>
            <person name="Ravi A."/>
            <person name="Getino M."/>
            <person name="Pursley I."/>
            <person name="Horton D.L."/>
            <person name="Alikhan N.F."/>
            <person name="Baker D."/>
            <person name="Gharbi K."/>
            <person name="Hall N."/>
            <person name="Watson M."/>
            <person name="Adriaenssens E.M."/>
            <person name="Foster-Nyarko E."/>
            <person name="Jarju S."/>
            <person name="Secka A."/>
            <person name="Antonio M."/>
            <person name="Oren A."/>
            <person name="Chaudhuri R.R."/>
            <person name="La Ragione R."/>
            <person name="Hildebrand F."/>
            <person name="Pallen M.J."/>
        </authorList>
    </citation>
    <scope>NUCLEOTIDE SEQUENCE</scope>
    <source>
        <strain evidence="2">ChiGjej2B2-7701</strain>
    </source>
</reference>
<keyword evidence="1" id="KW-0472">Membrane</keyword>
<evidence type="ECO:0000313" key="3">
    <source>
        <dbReference type="Proteomes" id="UP000746751"/>
    </source>
</evidence>
<dbReference type="AlphaFoldDB" id="A0A921IRD5"/>
<protein>
    <submittedName>
        <fullName evidence="2">DUF3267 domain-containing protein</fullName>
    </submittedName>
</protein>
<gene>
    <name evidence="2" type="ORF">K8U80_03755</name>
</gene>